<keyword evidence="3" id="KW-1185">Reference proteome</keyword>
<dbReference type="InterPro" id="IPR032708">
    <property type="entry name" value="McjB_C"/>
</dbReference>
<dbReference type="Proteomes" id="UP001232245">
    <property type="component" value="Unassembled WGS sequence"/>
</dbReference>
<organism evidence="2 3">
    <name type="scientific">Metabacillus niabensis</name>
    <dbReference type="NCBI Taxonomy" id="324854"/>
    <lineage>
        <taxon>Bacteria</taxon>
        <taxon>Bacillati</taxon>
        <taxon>Bacillota</taxon>
        <taxon>Bacilli</taxon>
        <taxon>Bacillales</taxon>
        <taxon>Bacillaceae</taxon>
        <taxon>Metabacillus</taxon>
    </lineage>
</organism>
<evidence type="ECO:0000259" key="1">
    <source>
        <dbReference type="Pfam" id="PF13471"/>
    </source>
</evidence>
<reference evidence="2 3" key="1">
    <citation type="submission" date="2023-07" db="EMBL/GenBank/DDBJ databases">
        <title>Genomic Encyclopedia of Type Strains, Phase IV (KMG-IV): sequencing the most valuable type-strain genomes for metagenomic binning, comparative biology and taxonomic classification.</title>
        <authorList>
            <person name="Goeker M."/>
        </authorList>
    </citation>
    <scope>NUCLEOTIDE SEQUENCE [LARGE SCALE GENOMIC DNA]</scope>
    <source>
        <strain evidence="2 3">DSM 17723</strain>
    </source>
</reference>
<gene>
    <name evidence="2" type="ORF">J2S02_001251</name>
</gene>
<protein>
    <recommendedName>
        <fullName evidence="1">Microcin J25-processing protein McjB C-terminal domain-containing protein</fullName>
    </recommendedName>
</protein>
<feature type="domain" description="Microcin J25-processing protein McjB C-terminal" evidence="1">
    <location>
        <begin position="41"/>
        <end position="126"/>
    </location>
</feature>
<accession>A0ABT9YY56</accession>
<evidence type="ECO:0000313" key="2">
    <source>
        <dbReference type="EMBL" id="MDQ0224922.1"/>
    </source>
</evidence>
<comment type="caution">
    <text evidence="2">The sequence shown here is derived from an EMBL/GenBank/DDBJ whole genome shotgun (WGS) entry which is preliminary data.</text>
</comment>
<proteinExistence type="predicted"/>
<sequence length="143" mass="16268">MKCLLVESYIYLALGWYLKRLPFSNVAPSLGLQMDETTYLPMPNREKELLKISQAIRIMNRYTFWESQCLVQAFAAMKMLEKRGIESTLYLGTAREENGKLIAHAWLRSGPYIVTGFEGKDKFTIVGKFAKKIGGKDCGENST</sequence>
<dbReference type="Pfam" id="PF13471">
    <property type="entry name" value="Transglut_core3"/>
    <property type="match status" value="1"/>
</dbReference>
<dbReference type="NCBIfam" id="NF033537">
    <property type="entry name" value="lasso_biosyn_B2"/>
    <property type="match status" value="1"/>
</dbReference>
<dbReference type="InterPro" id="IPR053521">
    <property type="entry name" value="McjB-like"/>
</dbReference>
<dbReference type="EMBL" id="JAUSTZ010000002">
    <property type="protein sequence ID" value="MDQ0224922.1"/>
    <property type="molecule type" value="Genomic_DNA"/>
</dbReference>
<name>A0ABT9YY56_9BACI</name>
<evidence type="ECO:0000313" key="3">
    <source>
        <dbReference type="Proteomes" id="UP001232245"/>
    </source>
</evidence>